<organism evidence="2 3">
    <name type="scientific">Methylophilus aquaticus</name>
    <dbReference type="NCBI Taxonomy" id="1971610"/>
    <lineage>
        <taxon>Bacteria</taxon>
        <taxon>Pseudomonadati</taxon>
        <taxon>Pseudomonadota</taxon>
        <taxon>Betaproteobacteria</taxon>
        <taxon>Nitrosomonadales</taxon>
        <taxon>Methylophilaceae</taxon>
        <taxon>Methylophilus</taxon>
    </lineage>
</organism>
<proteinExistence type="predicted"/>
<dbReference type="PANTHER" id="PTHR43032">
    <property type="entry name" value="PROTEIN-METHIONINE-SULFOXIDE REDUCTASE"/>
    <property type="match status" value="1"/>
</dbReference>
<name>A0ABT9JS26_9PROT</name>
<evidence type="ECO:0000259" key="1">
    <source>
        <dbReference type="Pfam" id="PF00174"/>
    </source>
</evidence>
<dbReference type="InterPro" id="IPR000572">
    <property type="entry name" value="OxRdtase_Mopterin-bd_dom"/>
</dbReference>
<dbReference type="EMBL" id="JAVCAP010000012">
    <property type="protein sequence ID" value="MDP8567375.1"/>
    <property type="molecule type" value="Genomic_DNA"/>
</dbReference>
<sequence>MPDWRKLIAAKVALAKRGSKPRSKTMSQLGIQGVDARVPPGQRLVDNFPVLDLGVRPNVNTANWMLNIYGLVEMPLTLSWLDFRSLPQTSDTSDFHCVTRWSQLDMAWEGVQARELLMMAGPLASAKYVTMHGYDGYTTNLPLEALLDDDVMIAHSVNGHSLTAEHGGPVRMVVPKRYAWKGAKWLKAIEMHAADRPGFWEVRGYHNDAFPFAEQRYSDDAF</sequence>
<dbReference type="InterPro" id="IPR036374">
    <property type="entry name" value="OxRdtase_Mopterin-bd_sf"/>
</dbReference>
<reference evidence="3" key="1">
    <citation type="journal article" date="2019" name="Int. J. Syst. Evol. Microbiol.">
        <title>The Global Catalogue of Microorganisms (GCM) 10K type strain sequencing project: providing services to taxonomists for standard genome sequencing and annotation.</title>
        <authorList>
            <consortium name="The Broad Institute Genomics Platform"/>
            <consortium name="The Broad Institute Genome Sequencing Center for Infectious Disease"/>
            <person name="Wu L."/>
            <person name="Ma J."/>
        </authorList>
    </citation>
    <scope>NUCLEOTIDE SEQUENCE [LARGE SCALE GENOMIC DNA]</scope>
    <source>
        <strain evidence="3">VKM B-3159</strain>
    </source>
</reference>
<feature type="domain" description="Oxidoreductase molybdopterin-binding" evidence="1">
    <location>
        <begin position="56"/>
        <end position="200"/>
    </location>
</feature>
<dbReference type="Gene3D" id="3.90.420.10">
    <property type="entry name" value="Oxidoreductase, molybdopterin-binding domain"/>
    <property type="match status" value="1"/>
</dbReference>
<accession>A0ABT9JS26</accession>
<comment type="caution">
    <text evidence="2">The sequence shown here is derived from an EMBL/GenBank/DDBJ whole genome shotgun (WGS) entry which is preliminary data.</text>
</comment>
<dbReference type="Proteomes" id="UP001225906">
    <property type="component" value="Unassembled WGS sequence"/>
</dbReference>
<dbReference type="Pfam" id="PF00174">
    <property type="entry name" value="Oxidored_molyb"/>
    <property type="match status" value="1"/>
</dbReference>
<dbReference type="RefSeq" id="WP_306389099.1">
    <property type="nucleotide sequence ID" value="NZ_JAVCAP010000012.1"/>
</dbReference>
<protein>
    <submittedName>
        <fullName evidence="2">Sulfite oxidase-like oxidoreductase</fullName>
    </submittedName>
</protein>
<keyword evidence="3" id="KW-1185">Reference proteome</keyword>
<dbReference type="CDD" id="cd02109">
    <property type="entry name" value="arch_bact_SO_family_Moco"/>
    <property type="match status" value="1"/>
</dbReference>
<gene>
    <name evidence="2" type="ORF">Q9291_05900</name>
</gene>
<evidence type="ECO:0000313" key="3">
    <source>
        <dbReference type="Proteomes" id="UP001225906"/>
    </source>
</evidence>
<evidence type="ECO:0000313" key="2">
    <source>
        <dbReference type="EMBL" id="MDP8567375.1"/>
    </source>
</evidence>
<dbReference type="PANTHER" id="PTHR43032:SF4">
    <property type="entry name" value="OXIDOREDUCTASE MOLYBDOPTERIN-BINDING DOMAIN-CONTAINING PROTEIN"/>
    <property type="match status" value="1"/>
</dbReference>
<dbReference type="SUPFAM" id="SSF56524">
    <property type="entry name" value="Oxidoreductase molybdopterin-binding domain"/>
    <property type="match status" value="1"/>
</dbReference>